<gene>
    <name evidence="1" type="primary">CTNNB1_1</name>
    <name evidence="1" type="ORF">Ciccas_000441</name>
</gene>
<evidence type="ECO:0000313" key="2">
    <source>
        <dbReference type="Proteomes" id="UP001626550"/>
    </source>
</evidence>
<dbReference type="Gene3D" id="1.25.10.10">
    <property type="entry name" value="Leucine-rich Repeat Variant"/>
    <property type="match status" value="1"/>
</dbReference>
<protein>
    <submittedName>
        <fullName evidence="1">Catenin beta-1</fullName>
    </submittedName>
</protein>
<dbReference type="InterPro" id="IPR011989">
    <property type="entry name" value="ARM-like"/>
</dbReference>
<dbReference type="PANTHER" id="PTHR45976">
    <property type="entry name" value="ARMADILLO SEGMENT POLARITY PROTEIN"/>
    <property type="match status" value="1"/>
</dbReference>
<comment type="caution">
    <text evidence="1">The sequence shown here is derived from an EMBL/GenBank/DDBJ whole genome shotgun (WGS) entry which is preliminary data.</text>
</comment>
<dbReference type="InterPro" id="IPR013284">
    <property type="entry name" value="Beta-catenin"/>
</dbReference>
<reference evidence="1 2" key="1">
    <citation type="submission" date="2024-11" db="EMBL/GenBank/DDBJ databases">
        <title>Adaptive evolution of stress response genes in parasites aligns with host niche diversity.</title>
        <authorList>
            <person name="Hahn C."/>
            <person name="Resl P."/>
        </authorList>
    </citation>
    <scope>NUCLEOTIDE SEQUENCE [LARGE SCALE GENOMIC DNA]</scope>
    <source>
        <strain evidence="1">EGGRZ-B1_66</strain>
        <tissue evidence="1">Body</tissue>
    </source>
</reference>
<sequence>MSVQVQQNCGSITSAIADEAYDHGDKPPDQMELITCLRLFDARYLDQMEQSLSVLCFMLYQETEPCLLAPELSDSIFHFASHSAVSCNSSLMYLISCIMHKLSTLPAGLDHLCLLDSFPRLLLHLLATSHTHHILNFAILSMHNLFVRKPYACDYFRNPQCIHYLLRHIQSECPKFLLVLLDCLFMLMHKDEEMTILFVQIGGIPCLFAALCSEDNKVTLKILTMLRSLLATYPQTKEQMLACDSALDILLYLLKNEEFTGTVLVLLSLLSDQLISLEMGQLMEIADQCVEEMRRNEWPRLLAALRILANLSCDNAKFKVLLLKNSVPFRLIQLMDGSSDDALLEAAFRILFHLTNVPLPEPDLLPTAFGLDGEGISQVKERLHLVSSSLASRGAELVSYWLATALNLSRLIEGVDQHLAQALLSQLFGISPHLQ</sequence>
<organism evidence="1 2">
    <name type="scientific">Cichlidogyrus casuarinus</name>
    <dbReference type="NCBI Taxonomy" id="1844966"/>
    <lineage>
        <taxon>Eukaryota</taxon>
        <taxon>Metazoa</taxon>
        <taxon>Spiralia</taxon>
        <taxon>Lophotrochozoa</taxon>
        <taxon>Platyhelminthes</taxon>
        <taxon>Monogenea</taxon>
        <taxon>Monopisthocotylea</taxon>
        <taxon>Dactylogyridea</taxon>
        <taxon>Ancyrocephalidae</taxon>
        <taxon>Cichlidogyrus</taxon>
    </lineage>
</organism>
<dbReference type="Proteomes" id="UP001626550">
    <property type="component" value="Unassembled WGS sequence"/>
</dbReference>
<dbReference type="InterPro" id="IPR016024">
    <property type="entry name" value="ARM-type_fold"/>
</dbReference>
<proteinExistence type="predicted"/>
<evidence type="ECO:0000313" key="1">
    <source>
        <dbReference type="EMBL" id="KAL3320876.1"/>
    </source>
</evidence>
<dbReference type="SUPFAM" id="SSF48371">
    <property type="entry name" value="ARM repeat"/>
    <property type="match status" value="1"/>
</dbReference>
<accession>A0ABD2QQ74</accession>
<name>A0ABD2QQ74_9PLAT</name>
<dbReference type="EMBL" id="JBJKFK010000023">
    <property type="protein sequence ID" value="KAL3320876.1"/>
    <property type="molecule type" value="Genomic_DNA"/>
</dbReference>
<keyword evidence="2" id="KW-1185">Reference proteome</keyword>
<dbReference type="AlphaFoldDB" id="A0ABD2QQ74"/>